<organism evidence="1 2">
    <name type="scientific">Amniculicola lignicola CBS 123094</name>
    <dbReference type="NCBI Taxonomy" id="1392246"/>
    <lineage>
        <taxon>Eukaryota</taxon>
        <taxon>Fungi</taxon>
        <taxon>Dikarya</taxon>
        <taxon>Ascomycota</taxon>
        <taxon>Pezizomycotina</taxon>
        <taxon>Dothideomycetes</taxon>
        <taxon>Pleosporomycetidae</taxon>
        <taxon>Pleosporales</taxon>
        <taxon>Amniculicolaceae</taxon>
        <taxon>Amniculicola</taxon>
    </lineage>
</organism>
<sequence>MRSPCFRPLPVLPALPALPVLPVLPVLPEPLCTGNECRGRDAFAEEPRSKIGASFSPSLLRNCNRGHPVHSIPLPGGQSCL</sequence>
<evidence type="ECO:0000313" key="1">
    <source>
        <dbReference type="EMBL" id="KAF1992779.1"/>
    </source>
</evidence>
<protein>
    <submittedName>
        <fullName evidence="1">Uncharacterized protein</fullName>
    </submittedName>
</protein>
<keyword evidence="2" id="KW-1185">Reference proteome</keyword>
<dbReference type="EMBL" id="ML977799">
    <property type="protein sequence ID" value="KAF1992779.1"/>
    <property type="molecule type" value="Genomic_DNA"/>
</dbReference>
<gene>
    <name evidence="1" type="ORF">P154DRAFT_528222</name>
</gene>
<proteinExistence type="predicted"/>
<dbReference type="AlphaFoldDB" id="A0A6A5VVR7"/>
<accession>A0A6A5VVR7</accession>
<dbReference type="Proteomes" id="UP000799779">
    <property type="component" value="Unassembled WGS sequence"/>
</dbReference>
<evidence type="ECO:0000313" key="2">
    <source>
        <dbReference type="Proteomes" id="UP000799779"/>
    </source>
</evidence>
<name>A0A6A5VVR7_9PLEO</name>
<reference evidence="1" key="1">
    <citation type="journal article" date="2020" name="Stud. Mycol.">
        <title>101 Dothideomycetes genomes: a test case for predicting lifestyles and emergence of pathogens.</title>
        <authorList>
            <person name="Haridas S."/>
            <person name="Albert R."/>
            <person name="Binder M."/>
            <person name="Bloem J."/>
            <person name="Labutti K."/>
            <person name="Salamov A."/>
            <person name="Andreopoulos B."/>
            <person name="Baker S."/>
            <person name="Barry K."/>
            <person name="Bills G."/>
            <person name="Bluhm B."/>
            <person name="Cannon C."/>
            <person name="Castanera R."/>
            <person name="Culley D."/>
            <person name="Daum C."/>
            <person name="Ezra D."/>
            <person name="Gonzalez J."/>
            <person name="Henrissat B."/>
            <person name="Kuo A."/>
            <person name="Liang C."/>
            <person name="Lipzen A."/>
            <person name="Lutzoni F."/>
            <person name="Magnuson J."/>
            <person name="Mondo S."/>
            <person name="Nolan M."/>
            <person name="Ohm R."/>
            <person name="Pangilinan J."/>
            <person name="Park H.-J."/>
            <person name="Ramirez L."/>
            <person name="Alfaro M."/>
            <person name="Sun H."/>
            <person name="Tritt A."/>
            <person name="Yoshinaga Y."/>
            <person name="Zwiers L.-H."/>
            <person name="Turgeon B."/>
            <person name="Goodwin S."/>
            <person name="Spatafora J."/>
            <person name="Crous P."/>
            <person name="Grigoriev I."/>
        </authorList>
    </citation>
    <scope>NUCLEOTIDE SEQUENCE</scope>
    <source>
        <strain evidence="1">CBS 123094</strain>
    </source>
</reference>